<dbReference type="AlphaFoldDB" id="A0A9D1IMX8"/>
<evidence type="ECO:0000313" key="1">
    <source>
        <dbReference type="EMBL" id="HIU40217.1"/>
    </source>
</evidence>
<dbReference type="EMBL" id="DVMT01000028">
    <property type="protein sequence ID" value="HIU40217.1"/>
    <property type="molecule type" value="Genomic_DNA"/>
</dbReference>
<evidence type="ECO:0000313" key="2">
    <source>
        <dbReference type="Proteomes" id="UP000824074"/>
    </source>
</evidence>
<proteinExistence type="predicted"/>
<gene>
    <name evidence="1" type="ORF">IAB68_02810</name>
</gene>
<organism evidence="1 2">
    <name type="scientific">Candidatus Aphodocola excrementigallinarum</name>
    <dbReference type="NCBI Taxonomy" id="2840670"/>
    <lineage>
        <taxon>Bacteria</taxon>
        <taxon>Bacillati</taxon>
        <taxon>Bacillota</taxon>
        <taxon>Bacilli</taxon>
        <taxon>Candidatus Aphodocola</taxon>
    </lineage>
</organism>
<name>A0A9D1IMX8_9FIRM</name>
<dbReference type="Proteomes" id="UP000824074">
    <property type="component" value="Unassembled WGS sequence"/>
</dbReference>
<reference evidence="1" key="2">
    <citation type="journal article" date="2021" name="PeerJ">
        <title>Extensive microbial diversity within the chicken gut microbiome revealed by metagenomics and culture.</title>
        <authorList>
            <person name="Gilroy R."/>
            <person name="Ravi A."/>
            <person name="Getino M."/>
            <person name="Pursley I."/>
            <person name="Horton D.L."/>
            <person name="Alikhan N.F."/>
            <person name="Baker D."/>
            <person name="Gharbi K."/>
            <person name="Hall N."/>
            <person name="Watson M."/>
            <person name="Adriaenssens E.M."/>
            <person name="Foster-Nyarko E."/>
            <person name="Jarju S."/>
            <person name="Secka A."/>
            <person name="Antonio M."/>
            <person name="Oren A."/>
            <person name="Chaudhuri R.R."/>
            <person name="La Ragione R."/>
            <person name="Hildebrand F."/>
            <person name="Pallen M.J."/>
        </authorList>
    </citation>
    <scope>NUCLEOTIDE SEQUENCE</scope>
    <source>
        <strain evidence="1">CHK193-30670</strain>
    </source>
</reference>
<protein>
    <submittedName>
        <fullName evidence="1">Uncharacterized protein</fullName>
    </submittedName>
</protein>
<reference evidence="1" key="1">
    <citation type="submission" date="2020-10" db="EMBL/GenBank/DDBJ databases">
        <authorList>
            <person name="Gilroy R."/>
        </authorList>
    </citation>
    <scope>NUCLEOTIDE SEQUENCE</scope>
    <source>
        <strain evidence="1">CHK193-30670</strain>
    </source>
</reference>
<sequence>MQLEIMDQITLENNAKYIVVDNANNNSKQYYLLVNEDDINNIMIAYIDGKELVSIENRDEFKKILKCFDSEKILKTCIYKN</sequence>
<accession>A0A9D1IMX8</accession>
<comment type="caution">
    <text evidence="1">The sequence shown here is derived from an EMBL/GenBank/DDBJ whole genome shotgun (WGS) entry which is preliminary data.</text>
</comment>